<name>A0ABQ4C0W1_9ACTN</name>
<dbReference type="GO" id="GO:0008168">
    <property type="term" value="F:methyltransferase activity"/>
    <property type="evidence" value="ECO:0007669"/>
    <property type="project" value="UniProtKB-KW"/>
</dbReference>
<sequence>MSFEETFAPVPICAGAPQVGPPEVQAVMDLGWAWWGSGVVRAAAMLRIADAVGDEPADVADIAEQVGVDRDALARLMRALVAYRIFRQTAPGRYEHTAGSRALRSDHPSRVLDIMLTGSTWSWEMWNLLPESVRTGEAAFQKRYGKDLIRFFAEDDPEAGKLTHRGYSAQAGALNPKLVDALDVTGVRTVVDVGGGFGTLLRAVLERHPQLNGVLYDTENILANADPVLREGPIAARCRRVAGDCTDSVPADADLYLFRQVLHMWDDDTCVRVLSNCAKAGQPNGRVVLYEHLVSDPPENPFDALMDLHMLLVMGGRERSQQEYADLFERAGLRFKAVTPTGTPLRIVEAVIPA</sequence>
<feature type="domain" description="O-methyltransferase C-terminal" evidence="4">
    <location>
        <begin position="126"/>
        <end position="333"/>
    </location>
</feature>
<dbReference type="InterPro" id="IPR036388">
    <property type="entry name" value="WH-like_DNA-bd_sf"/>
</dbReference>
<dbReference type="PIRSF" id="PIRSF005739">
    <property type="entry name" value="O-mtase"/>
    <property type="match status" value="1"/>
</dbReference>
<accession>A0ABQ4C0W1</accession>
<dbReference type="InterPro" id="IPR001077">
    <property type="entry name" value="COMT_C"/>
</dbReference>
<keyword evidence="2" id="KW-0808">Transferase</keyword>
<dbReference type="EMBL" id="BONC01000014">
    <property type="protein sequence ID" value="GIF56421.1"/>
    <property type="molecule type" value="Genomic_DNA"/>
</dbReference>
<dbReference type="PANTHER" id="PTHR43712:SF2">
    <property type="entry name" value="O-METHYLTRANSFERASE CICE"/>
    <property type="match status" value="1"/>
</dbReference>
<dbReference type="RefSeq" id="WP_203702202.1">
    <property type="nucleotide sequence ID" value="NZ_BAAALU010000006.1"/>
</dbReference>
<dbReference type="InterPro" id="IPR012967">
    <property type="entry name" value="COMT_dimerisation"/>
</dbReference>
<dbReference type="Proteomes" id="UP000624325">
    <property type="component" value="Unassembled WGS sequence"/>
</dbReference>
<dbReference type="SUPFAM" id="SSF53335">
    <property type="entry name" value="S-adenosyl-L-methionine-dependent methyltransferases"/>
    <property type="match status" value="1"/>
</dbReference>
<evidence type="ECO:0000256" key="2">
    <source>
        <dbReference type="ARBA" id="ARBA00022679"/>
    </source>
</evidence>
<dbReference type="Gene3D" id="1.10.287.1350">
    <property type="match status" value="1"/>
</dbReference>
<gene>
    <name evidence="6" type="ORF">Air01nite_25160</name>
</gene>
<reference evidence="6 7" key="1">
    <citation type="submission" date="2021-01" db="EMBL/GenBank/DDBJ databases">
        <title>Whole genome shotgun sequence of Asanoa iriomotensis NBRC 100142.</title>
        <authorList>
            <person name="Komaki H."/>
            <person name="Tamura T."/>
        </authorList>
    </citation>
    <scope>NUCLEOTIDE SEQUENCE [LARGE SCALE GENOMIC DNA]</scope>
    <source>
        <strain evidence="6 7">NBRC 100142</strain>
    </source>
</reference>
<protein>
    <submittedName>
        <fullName evidence="6">Methyltransferase</fullName>
    </submittedName>
</protein>
<keyword evidence="7" id="KW-1185">Reference proteome</keyword>
<dbReference type="GO" id="GO:0032259">
    <property type="term" value="P:methylation"/>
    <property type="evidence" value="ECO:0007669"/>
    <property type="project" value="UniProtKB-KW"/>
</dbReference>
<dbReference type="Pfam" id="PF08100">
    <property type="entry name" value="Dimerisation"/>
    <property type="match status" value="1"/>
</dbReference>
<organism evidence="6 7">
    <name type="scientific">Asanoa iriomotensis</name>
    <dbReference type="NCBI Taxonomy" id="234613"/>
    <lineage>
        <taxon>Bacteria</taxon>
        <taxon>Bacillati</taxon>
        <taxon>Actinomycetota</taxon>
        <taxon>Actinomycetes</taxon>
        <taxon>Micromonosporales</taxon>
        <taxon>Micromonosporaceae</taxon>
        <taxon>Asanoa</taxon>
    </lineage>
</organism>
<dbReference type="SUPFAM" id="SSF46785">
    <property type="entry name" value="Winged helix' DNA-binding domain"/>
    <property type="match status" value="1"/>
</dbReference>
<proteinExistence type="predicted"/>
<dbReference type="Gene3D" id="1.10.10.10">
    <property type="entry name" value="Winged helix-like DNA-binding domain superfamily/Winged helix DNA-binding domain"/>
    <property type="match status" value="1"/>
</dbReference>
<evidence type="ECO:0000256" key="3">
    <source>
        <dbReference type="ARBA" id="ARBA00022691"/>
    </source>
</evidence>
<dbReference type="InterPro" id="IPR016461">
    <property type="entry name" value="COMT-like"/>
</dbReference>
<evidence type="ECO:0000259" key="4">
    <source>
        <dbReference type="Pfam" id="PF00891"/>
    </source>
</evidence>
<dbReference type="InterPro" id="IPR029063">
    <property type="entry name" value="SAM-dependent_MTases_sf"/>
</dbReference>
<evidence type="ECO:0000313" key="7">
    <source>
        <dbReference type="Proteomes" id="UP000624325"/>
    </source>
</evidence>
<evidence type="ECO:0000259" key="5">
    <source>
        <dbReference type="Pfam" id="PF08100"/>
    </source>
</evidence>
<dbReference type="Gene3D" id="3.40.50.150">
    <property type="entry name" value="Vaccinia Virus protein VP39"/>
    <property type="match status" value="1"/>
</dbReference>
<dbReference type="InterPro" id="IPR036390">
    <property type="entry name" value="WH_DNA-bd_sf"/>
</dbReference>
<dbReference type="PROSITE" id="PS51683">
    <property type="entry name" value="SAM_OMT_II"/>
    <property type="match status" value="1"/>
</dbReference>
<dbReference type="PANTHER" id="PTHR43712">
    <property type="entry name" value="PUTATIVE (AFU_ORTHOLOGUE AFUA_4G14580)-RELATED"/>
    <property type="match status" value="1"/>
</dbReference>
<keyword evidence="1 6" id="KW-0489">Methyltransferase</keyword>
<comment type="caution">
    <text evidence="6">The sequence shown here is derived from an EMBL/GenBank/DDBJ whole genome shotgun (WGS) entry which is preliminary data.</text>
</comment>
<dbReference type="Pfam" id="PF00891">
    <property type="entry name" value="Methyltransf_2"/>
    <property type="match status" value="1"/>
</dbReference>
<feature type="domain" description="O-methyltransferase dimerisation" evidence="5">
    <location>
        <begin position="37"/>
        <end position="103"/>
    </location>
</feature>
<evidence type="ECO:0000256" key="1">
    <source>
        <dbReference type="ARBA" id="ARBA00022603"/>
    </source>
</evidence>
<evidence type="ECO:0000313" key="6">
    <source>
        <dbReference type="EMBL" id="GIF56421.1"/>
    </source>
</evidence>
<keyword evidence="3" id="KW-0949">S-adenosyl-L-methionine</keyword>